<accession>A0ABS6SG24</accession>
<gene>
    <name evidence="1" type="ORF">KCG44_08380</name>
</gene>
<evidence type="ECO:0000313" key="1">
    <source>
        <dbReference type="EMBL" id="MBV7256802.1"/>
    </source>
</evidence>
<protein>
    <submittedName>
        <fullName evidence="1">DUF2794 domain-containing protein</fullName>
    </submittedName>
</protein>
<sequence length="87" mass="10022">MDLYGRMVAAGEWRDYQISMERNEARFAAFRRAADRPEVTVVKRPSLLRKQGQYALIGEHGQILKRGNDLQALLVPVERRLVKLVQA</sequence>
<proteinExistence type="predicted"/>
<dbReference type="Proteomes" id="UP000722336">
    <property type="component" value="Unassembled WGS sequence"/>
</dbReference>
<keyword evidence="2" id="KW-1185">Reference proteome</keyword>
<name>A0ABS6SG24_9SPHN</name>
<dbReference type="InterPro" id="IPR021252">
    <property type="entry name" value="DUF2794"/>
</dbReference>
<dbReference type="Pfam" id="PF10984">
    <property type="entry name" value="DUF2794"/>
    <property type="match status" value="1"/>
</dbReference>
<organism evidence="1 2">
    <name type="scientific">Pacificimonas pallii</name>
    <dbReference type="NCBI Taxonomy" id="2827236"/>
    <lineage>
        <taxon>Bacteria</taxon>
        <taxon>Pseudomonadati</taxon>
        <taxon>Pseudomonadota</taxon>
        <taxon>Alphaproteobacteria</taxon>
        <taxon>Sphingomonadales</taxon>
        <taxon>Sphingosinicellaceae</taxon>
        <taxon>Pacificimonas</taxon>
    </lineage>
</organism>
<comment type="caution">
    <text evidence="1">The sequence shown here is derived from an EMBL/GenBank/DDBJ whole genome shotgun (WGS) entry which is preliminary data.</text>
</comment>
<dbReference type="EMBL" id="JAGSPA010000002">
    <property type="protein sequence ID" value="MBV7256802.1"/>
    <property type="molecule type" value="Genomic_DNA"/>
</dbReference>
<reference evidence="1 2" key="1">
    <citation type="submission" date="2021-04" db="EMBL/GenBank/DDBJ databases">
        <authorList>
            <person name="Pira H."/>
            <person name="Risdian C."/>
            <person name="Wink J."/>
        </authorList>
    </citation>
    <scope>NUCLEOTIDE SEQUENCE [LARGE SCALE GENOMIC DNA]</scope>
    <source>
        <strain evidence="1 2">WHA3</strain>
    </source>
</reference>
<evidence type="ECO:0000313" key="2">
    <source>
        <dbReference type="Proteomes" id="UP000722336"/>
    </source>
</evidence>